<dbReference type="EMBL" id="PYMA01000003">
    <property type="protein sequence ID" value="PSW20748.1"/>
    <property type="molecule type" value="Genomic_DNA"/>
</dbReference>
<evidence type="ECO:0000256" key="3">
    <source>
        <dbReference type="ARBA" id="ARBA00022692"/>
    </source>
</evidence>
<dbReference type="InterPro" id="IPR052053">
    <property type="entry name" value="IM_YidH-like"/>
</dbReference>
<evidence type="ECO:0000313" key="8">
    <source>
        <dbReference type="EMBL" id="PSW20748.1"/>
    </source>
</evidence>
<feature type="transmembrane region" description="Helical" evidence="6">
    <location>
        <begin position="51"/>
        <end position="71"/>
    </location>
</feature>
<name>A0A2T3NX16_9GAMM</name>
<reference evidence="8 9" key="1">
    <citation type="submission" date="2018-01" db="EMBL/GenBank/DDBJ databases">
        <title>Whole genome sequencing of Histamine producing bacteria.</title>
        <authorList>
            <person name="Butler K."/>
        </authorList>
    </citation>
    <scope>NUCLEOTIDE SEQUENCE [LARGE SCALE GENOMIC DNA]</scope>
    <source>
        <strain evidence="8 9">DSM 100436</strain>
    </source>
</reference>
<evidence type="ECO:0000256" key="4">
    <source>
        <dbReference type="ARBA" id="ARBA00022989"/>
    </source>
</evidence>
<evidence type="ECO:0000256" key="6">
    <source>
        <dbReference type="SAM" id="Phobius"/>
    </source>
</evidence>
<dbReference type="PANTHER" id="PTHR34187">
    <property type="entry name" value="FGR18P"/>
    <property type="match status" value="1"/>
</dbReference>
<evidence type="ECO:0000256" key="2">
    <source>
        <dbReference type="ARBA" id="ARBA00022475"/>
    </source>
</evidence>
<keyword evidence="9" id="KW-1185">Reference proteome</keyword>
<evidence type="ECO:0000256" key="1">
    <source>
        <dbReference type="ARBA" id="ARBA00004651"/>
    </source>
</evidence>
<dbReference type="GO" id="GO:0005886">
    <property type="term" value="C:plasma membrane"/>
    <property type="evidence" value="ECO:0007669"/>
    <property type="project" value="UniProtKB-SubCell"/>
</dbReference>
<keyword evidence="2" id="KW-1003">Cell membrane</keyword>
<evidence type="ECO:0000256" key="5">
    <source>
        <dbReference type="ARBA" id="ARBA00023136"/>
    </source>
</evidence>
<protein>
    <recommendedName>
        <fullName evidence="7">DUF202 domain-containing protein</fullName>
    </recommendedName>
</protein>
<organism evidence="8 9">
    <name type="scientific">Photobacterium sanctipauli</name>
    <dbReference type="NCBI Taxonomy" id="1342794"/>
    <lineage>
        <taxon>Bacteria</taxon>
        <taxon>Pseudomonadati</taxon>
        <taxon>Pseudomonadota</taxon>
        <taxon>Gammaproteobacteria</taxon>
        <taxon>Vibrionales</taxon>
        <taxon>Vibrionaceae</taxon>
        <taxon>Photobacterium</taxon>
    </lineage>
</organism>
<feature type="transmembrane region" description="Helical" evidence="6">
    <location>
        <begin position="21"/>
        <end position="39"/>
    </location>
</feature>
<proteinExistence type="predicted"/>
<dbReference type="Pfam" id="PF02656">
    <property type="entry name" value="DUF202"/>
    <property type="match status" value="1"/>
</dbReference>
<evidence type="ECO:0000259" key="7">
    <source>
        <dbReference type="Pfam" id="PF02656"/>
    </source>
</evidence>
<feature type="transmembrane region" description="Helical" evidence="6">
    <location>
        <begin position="92"/>
        <end position="114"/>
    </location>
</feature>
<sequence length="115" mass="13317">MKWTKEGQEPDYRFTLANERTFLAWIRTALAFLAAAIALDQLTPEFANPQLRLVLSVTLASVSAYLSILAYRRWRRNEMAMRSSEPLPYTRHLKWVSIVMMGLVAVIMILILQLF</sequence>
<dbReference type="Proteomes" id="UP000241771">
    <property type="component" value="Unassembled WGS sequence"/>
</dbReference>
<comment type="caution">
    <text evidence="8">The sequence shown here is derived from an EMBL/GenBank/DDBJ whole genome shotgun (WGS) entry which is preliminary data.</text>
</comment>
<gene>
    <name evidence="8" type="ORF">C9I98_07860</name>
</gene>
<dbReference type="InterPro" id="IPR003807">
    <property type="entry name" value="DUF202"/>
</dbReference>
<comment type="subcellular location">
    <subcellularLocation>
        <location evidence="1">Cell membrane</location>
        <topology evidence="1">Multi-pass membrane protein</topology>
    </subcellularLocation>
</comment>
<accession>A0A2T3NX16</accession>
<keyword evidence="3 6" id="KW-0812">Transmembrane</keyword>
<dbReference type="RefSeq" id="WP_107271822.1">
    <property type="nucleotide sequence ID" value="NZ_PYMA01000003.1"/>
</dbReference>
<dbReference type="AlphaFoldDB" id="A0A2T3NX16"/>
<dbReference type="PANTHER" id="PTHR34187:SF2">
    <property type="entry name" value="DUF202 DOMAIN-CONTAINING PROTEIN"/>
    <property type="match status" value="1"/>
</dbReference>
<feature type="domain" description="DUF202" evidence="7">
    <location>
        <begin position="13"/>
        <end position="78"/>
    </location>
</feature>
<keyword evidence="4 6" id="KW-1133">Transmembrane helix</keyword>
<evidence type="ECO:0000313" key="9">
    <source>
        <dbReference type="Proteomes" id="UP000241771"/>
    </source>
</evidence>
<keyword evidence="5 6" id="KW-0472">Membrane</keyword>